<dbReference type="EMBL" id="MN740741">
    <property type="protein sequence ID" value="QHU09680.1"/>
    <property type="molecule type" value="Genomic_DNA"/>
</dbReference>
<dbReference type="SUPFAM" id="SSF50939">
    <property type="entry name" value="Sialidases"/>
    <property type="match status" value="1"/>
</dbReference>
<dbReference type="InterPro" id="IPR030392">
    <property type="entry name" value="S74_ICA"/>
</dbReference>
<name>A0A6C0JY89_9ZZZZ</name>
<dbReference type="PROSITE" id="PS51688">
    <property type="entry name" value="ICA"/>
    <property type="match status" value="1"/>
</dbReference>
<protein>
    <recommendedName>
        <fullName evidence="1">Peptidase S74 domain-containing protein</fullName>
    </recommendedName>
</protein>
<organism evidence="2">
    <name type="scientific">viral metagenome</name>
    <dbReference type="NCBI Taxonomy" id="1070528"/>
    <lineage>
        <taxon>unclassified sequences</taxon>
        <taxon>metagenomes</taxon>
        <taxon>organismal metagenomes</taxon>
    </lineage>
</organism>
<proteinExistence type="predicted"/>
<reference evidence="2" key="1">
    <citation type="journal article" date="2020" name="Nature">
        <title>Giant virus diversity and host interactions through global metagenomics.</title>
        <authorList>
            <person name="Schulz F."/>
            <person name="Roux S."/>
            <person name="Paez-Espino D."/>
            <person name="Jungbluth S."/>
            <person name="Walsh D.A."/>
            <person name="Denef V.J."/>
            <person name="McMahon K.D."/>
            <person name="Konstantinidis K.T."/>
            <person name="Eloe-Fadrosh E.A."/>
            <person name="Kyrpides N.C."/>
            <person name="Woyke T."/>
        </authorList>
    </citation>
    <scope>NUCLEOTIDE SEQUENCE</scope>
    <source>
        <strain evidence="2">GVMAG-S-1101164-105</strain>
    </source>
</reference>
<accession>A0A6C0JY89</accession>
<dbReference type="SUPFAM" id="SSF110296">
    <property type="entry name" value="Oligoxyloglucan reducing end-specific cellobiohydrolase"/>
    <property type="match status" value="1"/>
</dbReference>
<dbReference type="InterPro" id="IPR036278">
    <property type="entry name" value="Sialidase_sf"/>
</dbReference>
<evidence type="ECO:0000259" key="1">
    <source>
        <dbReference type="PROSITE" id="PS51688"/>
    </source>
</evidence>
<feature type="domain" description="Peptidase S74" evidence="1">
    <location>
        <begin position="1559"/>
        <end position="1663"/>
    </location>
</feature>
<sequence>MNVIQTGYIKISVSSTGSYLGINSQVFSTLESTAPIFANKISVNSFILHSDTYYQDGSLYITGSTVVQSSIYMPGTVLVDGDKTILGSVKVQTDAAIYGSLLFSTNTGGKFTIKNELSTNYRFYAENTVSTGGQVSISSFARVQNNMYVSTLRTISEYGSQLQTNEFVFSGNAYIRNRPDIAVVSPTYTDVTTPVVEIQQGIIEISQNNPTVHVSDIKTVYNNTAVINITSSFNGPKVTQMYLNNATIYNENGSLAISTLYTSNMSLSNTTIYGPNQSQTIPIIATGNVNVSTGFFNNTANFAQTMTVDNVIADTCSTNATLTSSLVYGNSALAVSGLSLSTFFVSSAFIANEMSSFSVPYSIFNNRQGRLYTSNSVMSTTMTSSLYGLSYMAGNSSINLIVPSVETQNISVSTANVVVSTSASTLYTNNITFGIPYEYSTFFTNAPYMTTSTVSGFTSNTSYEFITGIGIPYNPLRIKAAVDRTVNIYLQNTSSFAVRYLTMQYTYINSGSSAGAGGIRMVNNGITSTILSFSASPIQAIQTASLSNFPVNANPITSTYQYYLIGPTTYAPASTTIARNIVLAGGIGTTTTISYSSDGGLSWVPLKFTPLTSSCIGLARGSDRWIGAGEGSATSLAYSYNGSLWYSLGKNIFTIRGRSVAWNGSIWVGAGEGTNTLAYSKDGVNWTGVGSTIFTAGYSVAWNGTQWLATGLGSNTLAYSGDGSNWNGIGSTIFTAGTAVAWGSNKWIATGAGSNTLAYSLNGSSWTGLGSNIFRTANAVAWNGSQWLAGGGPQIATSVDGISWSTANVSTILSSVRGISYASSNWVVTGTALTNALAYSTDGLNWAGRTVSTIFATGLSVAAREQLPRGVPVSAPSFVPVIACGNTNVMSLTTDGITWTTLTNPFTSNIYCIAWNGSIWVAGGTGTYQLAYSTNGTSWVGVTLPNMTAVYSVAWGLNGWIACGTGAAGYTSASSTNGISWTEINYSTGNFFSTSAYGIAWAENVWVAVGATLGSGILLSINGTSWNAQSTTLFTTGRAVANNGEFWIAGGDYLAATLAYSYDGALWYGLGNSIFTTTCSGVAAGQNMWVAVGSGTNSIAFSYDGISWIGLGTSIFTAGTSVAYNGSVWFATGSGANTLAYSMDGVNWFARGSAIGGVALASRSILPNTVTNINEPSLIRWDLSGTLLMSPSAIEKPLNSAIAWDSRASSLDGYTSNALFTFTPRQTKAAVIIGLSEAPRTTNSYTSINYGFYLTTTSTVFIYELGAQMASLGSFRITDIFSIKFTGSLIIYYVNSVAVRTIARAVGNPLYVSSSFRNPGCRIDGIQFQPLFQMVETQPVPDSVSYLTSIRPARDDLQYVNYSMPASSGGLNIGNWQFNIPISGNLSSTSSVLYADFLINSTKLFSTNYIISGFQPQPSTCGIRFNISSFIPTTNTDVINLNIRTQRGTGESYFYTNFSTGNSTLSTVIRNDAYNLSSITYLQFYHTSFNSGIQTSEVSMSLNALSTNSQSYIDSNYTVSMNKSYMVWPNRLYGISINNRFNDLQTRNVTYSGSLYNASDSNLKSDIDYANINDLYESIHKLPLRHYGFNPQYLSTFQPLDRHQVGVLTTEVEALFPKMINTVEPEYLGLSTLQTVDRGQLKFAHLGATQRLIQKVSTISGELKHLR</sequence>
<evidence type="ECO:0000313" key="2">
    <source>
        <dbReference type="EMBL" id="QHU09680.1"/>
    </source>
</evidence>